<dbReference type="OrthoDB" id="3800738at2759"/>
<feature type="region of interest" description="Disordered" evidence="1">
    <location>
        <begin position="1"/>
        <end position="52"/>
    </location>
</feature>
<dbReference type="AlphaFoldDB" id="A0A6A6CJY3"/>
<accession>A0A6A6CJY3</accession>
<gene>
    <name evidence="2" type="ORF">M409DRAFT_54063</name>
</gene>
<evidence type="ECO:0000313" key="3">
    <source>
        <dbReference type="Proteomes" id="UP000799537"/>
    </source>
</evidence>
<reference evidence="2" key="1">
    <citation type="journal article" date="2020" name="Stud. Mycol.">
        <title>101 Dothideomycetes genomes: a test case for predicting lifestyles and emergence of pathogens.</title>
        <authorList>
            <person name="Haridas S."/>
            <person name="Albert R."/>
            <person name="Binder M."/>
            <person name="Bloem J."/>
            <person name="Labutti K."/>
            <person name="Salamov A."/>
            <person name="Andreopoulos B."/>
            <person name="Baker S."/>
            <person name="Barry K."/>
            <person name="Bills G."/>
            <person name="Bluhm B."/>
            <person name="Cannon C."/>
            <person name="Castanera R."/>
            <person name="Culley D."/>
            <person name="Daum C."/>
            <person name="Ezra D."/>
            <person name="Gonzalez J."/>
            <person name="Henrissat B."/>
            <person name="Kuo A."/>
            <person name="Liang C."/>
            <person name="Lipzen A."/>
            <person name="Lutzoni F."/>
            <person name="Magnuson J."/>
            <person name="Mondo S."/>
            <person name="Nolan M."/>
            <person name="Ohm R."/>
            <person name="Pangilinan J."/>
            <person name="Park H.-J."/>
            <person name="Ramirez L."/>
            <person name="Alfaro M."/>
            <person name="Sun H."/>
            <person name="Tritt A."/>
            <person name="Yoshinaga Y."/>
            <person name="Zwiers L.-H."/>
            <person name="Turgeon B."/>
            <person name="Goodwin S."/>
            <person name="Spatafora J."/>
            <person name="Crous P."/>
            <person name="Grigoriev I."/>
        </authorList>
    </citation>
    <scope>NUCLEOTIDE SEQUENCE</scope>
    <source>
        <strain evidence="2">ATCC 36951</strain>
    </source>
</reference>
<sequence>MSSSRTMRPAEKRARQSATPTNSPSADSISSLARPMNRSLNSSAMPPCSGPTTDLAKLTLRFQRLSLNPPRVVTPVLGKRKRDDEDYEEEEHVLAAARVLGIPELVEQVMLNLSPAEILLTQAFAPTFRTVYQDSKQLQLKTLDRLDIPPKISVPAASTPAKLNPLLVERHYHDDNFRVDDYELKRPQGVLRFLMTVREGIMPLARLIFDEESKGLEVTDKSSLLKQHIYDSATTLKLSVFCGADEIQREDGGMWEVDLHAEVNVKNCQVGKLVQVAKKLRSGSDFSFVHSKRNGQSPWGPSHTAKFRLTNIDPELLDVIVGQVTLHDRLVRQIRGG</sequence>
<dbReference type="GeneID" id="54565848"/>
<dbReference type="RefSeq" id="XP_033668354.1">
    <property type="nucleotide sequence ID" value="XM_033812576.1"/>
</dbReference>
<organism evidence="2 3">
    <name type="scientific">Zasmidium cellare ATCC 36951</name>
    <dbReference type="NCBI Taxonomy" id="1080233"/>
    <lineage>
        <taxon>Eukaryota</taxon>
        <taxon>Fungi</taxon>
        <taxon>Dikarya</taxon>
        <taxon>Ascomycota</taxon>
        <taxon>Pezizomycotina</taxon>
        <taxon>Dothideomycetes</taxon>
        <taxon>Dothideomycetidae</taxon>
        <taxon>Mycosphaerellales</taxon>
        <taxon>Mycosphaerellaceae</taxon>
        <taxon>Zasmidium</taxon>
    </lineage>
</organism>
<dbReference type="EMBL" id="ML993593">
    <property type="protein sequence ID" value="KAF2167465.1"/>
    <property type="molecule type" value="Genomic_DNA"/>
</dbReference>
<evidence type="ECO:0000313" key="2">
    <source>
        <dbReference type="EMBL" id="KAF2167465.1"/>
    </source>
</evidence>
<name>A0A6A6CJY3_ZASCE</name>
<protein>
    <submittedName>
        <fullName evidence="2">Uncharacterized protein</fullName>
    </submittedName>
</protein>
<evidence type="ECO:0000256" key="1">
    <source>
        <dbReference type="SAM" id="MobiDB-lite"/>
    </source>
</evidence>
<proteinExistence type="predicted"/>
<dbReference type="Proteomes" id="UP000799537">
    <property type="component" value="Unassembled WGS sequence"/>
</dbReference>
<keyword evidence="3" id="KW-1185">Reference proteome</keyword>
<feature type="compositionally biased region" description="Polar residues" evidence="1">
    <location>
        <begin position="16"/>
        <end position="31"/>
    </location>
</feature>